<evidence type="ECO:0000313" key="4">
    <source>
        <dbReference type="Proteomes" id="UP001497482"/>
    </source>
</evidence>
<evidence type="ECO:0000256" key="1">
    <source>
        <dbReference type="SAM" id="MobiDB-lite"/>
    </source>
</evidence>
<evidence type="ECO:0000256" key="2">
    <source>
        <dbReference type="SAM" id="SignalP"/>
    </source>
</evidence>
<feature type="signal peptide" evidence="2">
    <location>
        <begin position="1"/>
        <end position="17"/>
    </location>
</feature>
<evidence type="ECO:0000313" key="3">
    <source>
        <dbReference type="EMBL" id="CAL1611136.1"/>
    </source>
</evidence>
<feature type="chain" id="PRO_5043988010" evidence="2">
    <location>
        <begin position="18"/>
        <end position="215"/>
    </location>
</feature>
<feature type="compositionally biased region" description="Basic and acidic residues" evidence="1">
    <location>
        <begin position="156"/>
        <end position="215"/>
    </location>
</feature>
<keyword evidence="4" id="KW-1185">Reference proteome</keyword>
<feature type="region of interest" description="Disordered" evidence="1">
    <location>
        <begin position="137"/>
        <end position="215"/>
    </location>
</feature>
<keyword evidence="2" id="KW-0732">Signal</keyword>
<accession>A0AAV2MCY8</accession>
<name>A0AAV2MCY8_KNICA</name>
<dbReference type="EMBL" id="OZ035829">
    <property type="protein sequence ID" value="CAL1611136.1"/>
    <property type="molecule type" value="Genomic_DNA"/>
</dbReference>
<proteinExistence type="predicted"/>
<sequence>MKVHLLIPFSVAVSVASLALMKFRVEEIIDVERRDKFLDVKLRVTDDVLNEYKKEKMDTMQKMEKQKLAQEELKKGIDQLVPGEKKGEMDACSSAKKKVMDEMAILQAQQKTFQEDSTKEKTAWEAEIATLKEKLTAESPICQYLKPGSSLPGTCPEKKEEPKPEPPKKEEIKEAPKPEEEKKAEEVPKKEEAKAEEVKPDASKPEEAKQEAPKQ</sequence>
<protein>
    <submittedName>
        <fullName evidence="3">Uncharacterized protein</fullName>
    </submittedName>
</protein>
<reference evidence="3 4" key="1">
    <citation type="submission" date="2024-04" db="EMBL/GenBank/DDBJ databases">
        <authorList>
            <person name="Waldvogel A.-M."/>
            <person name="Schoenle A."/>
        </authorList>
    </citation>
    <scope>NUCLEOTIDE SEQUENCE [LARGE SCALE GENOMIC DNA]</scope>
</reference>
<dbReference type="Proteomes" id="UP001497482">
    <property type="component" value="Chromosome 7"/>
</dbReference>
<organism evidence="3 4">
    <name type="scientific">Knipowitschia caucasica</name>
    <name type="common">Caucasian dwarf goby</name>
    <name type="synonym">Pomatoschistus caucasicus</name>
    <dbReference type="NCBI Taxonomy" id="637954"/>
    <lineage>
        <taxon>Eukaryota</taxon>
        <taxon>Metazoa</taxon>
        <taxon>Chordata</taxon>
        <taxon>Craniata</taxon>
        <taxon>Vertebrata</taxon>
        <taxon>Euteleostomi</taxon>
        <taxon>Actinopterygii</taxon>
        <taxon>Neopterygii</taxon>
        <taxon>Teleostei</taxon>
        <taxon>Neoteleostei</taxon>
        <taxon>Acanthomorphata</taxon>
        <taxon>Gobiaria</taxon>
        <taxon>Gobiiformes</taxon>
        <taxon>Gobioidei</taxon>
        <taxon>Gobiidae</taxon>
        <taxon>Gobiinae</taxon>
        <taxon>Knipowitschia</taxon>
    </lineage>
</organism>
<dbReference type="AlphaFoldDB" id="A0AAV2MCY8"/>
<gene>
    <name evidence="3" type="ORF">KC01_LOCUS37603</name>
</gene>